<dbReference type="EMBL" id="AFWH01000009">
    <property type="protein sequence ID" value="EGU53204.1"/>
    <property type="molecule type" value="Genomic_DNA"/>
</dbReference>
<dbReference type="GO" id="GO:0051539">
    <property type="term" value="F:4 iron, 4 sulfur cluster binding"/>
    <property type="evidence" value="ECO:0007669"/>
    <property type="project" value="UniProtKB-KW"/>
</dbReference>
<evidence type="ECO:0000256" key="1">
    <source>
        <dbReference type="ARBA" id="ARBA00001966"/>
    </source>
</evidence>
<keyword evidence="8 12" id="KW-0456">Lyase</keyword>
<dbReference type="Proteomes" id="UP000002817">
    <property type="component" value="Unassembled WGS sequence"/>
</dbReference>
<dbReference type="PRINTS" id="PR00415">
    <property type="entry name" value="ACONITASE"/>
</dbReference>
<accession>C9QHW2</accession>
<dbReference type="InterPro" id="IPR015931">
    <property type="entry name" value="Acnase/IPM_dHydase_lsu_aba_1/3"/>
</dbReference>
<dbReference type="InterPro" id="IPR015928">
    <property type="entry name" value="Aconitase/3IPM_dehydase_swvl"/>
</dbReference>
<keyword evidence="4" id="KW-0479">Metal-binding</keyword>
<evidence type="ECO:0000259" key="10">
    <source>
        <dbReference type="Pfam" id="PF00694"/>
    </source>
</evidence>
<dbReference type="SUPFAM" id="SSF53732">
    <property type="entry name" value="Aconitase iron-sulfur domain"/>
    <property type="match status" value="1"/>
</dbReference>
<keyword evidence="14" id="KW-1185">Reference proteome</keyword>
<dbReference type="InterPro" id="IPR001030">
    <property type="entry name" value="Acoase/IPM_deHydtase_lsu_aba"/>
</dbReference>
<comment type="cofactor">
    <cofactor evidence="1">
        <name>[4Fe-4S] cluster</name>
        <dbReference type="ChEBI" id="CHEBI:49883"/>
    </cofactor>
</comment>
<dbReference type="InterPro" id="IPR012708">
    <property type="entry name" value="2Me_IsoCit_deHydtase_FeS-dep"/>
</dbReference>
<dbReference type="Gene3D" id="6.10.190.10">
    <property type="match status" value="1"/>
</dbReference>
<dbReference type="Gene3D" id="3.20.19.10">
    <property type="entry name" value="Aconitase, domain 4"/>
    <property type="match status" value="1"/>
</dbReference>
<evidence type="ECO:0000313" key="12">
    <source>
        <dbReference type="EMBL" id="EGU53204.1"/>
    </source>
</evidence>
<dbReference type="InterPro" id="IPR036008">
    <property type="entry name" value="Aconitase_4Fe-4S_dom"/>
</dbReference>
<keyword evidence="6 8" id="KW-0411">Iron-sulfur</keyword>
<dbReference type="STRING" id="675816.VIA_002928"/>
<dbReference type="SUPFAM" id="SSF52016">
    <property type="entry name" value="LeuD/IlvD-like"/>
    <property type="match status" value="1"/>
</dbReference>
<evidence type="ECO:0000313" key="13">
    <source>
        <dbReference type="Proteomes" id="UP000002817"/>
    </source>
</evidence>
<dbReference type="EMBL" id="ACZV01000005">
    <property type="protein sequence ID" value="EEX92283.1"/>
    <property type="molecule type" value="Genomic_DNA"/>
</dbReference>
<comment type="catalytic activity">
    <reaction evidence="7 8">
        <text>citrate = D-threo-isocitrate</text>
        <dbReference type="Rhea" id="RHEA:10336"/>
        <dbReference type="ChEBI" id="CHEBI:15562"/>
        <dbReference type="ChEBI" id="CHEBI:16947"/>
        <dbReference type="EC" id="4.2.1.3"/>
    </reaction>
</comment>
<evidence type="ECO:0000256" key="6">
    <source>
        <dbReference type="ARBA" id="ARBA00023014"/>
    </source>
</evidence>
<dbReference type="Pfam" id="PF00330">
    <property type="entry name" value="Aconitase"/>
    <property type="match status" value="1"/>
</dbReference>
<evidence type="ECO:0000256" key="7">
    <source>
        <dbReference type="ARBA" id="ARBA00023501"/>
    </source>
</evidence>
<dbReference type="NCBIfam" id="TIGR02333">
    <property type="entry name" value="2met_isocit_dHY"/>
    <property type="match status" value="1"/>
</dbReference>
<dbReference type="Gene3D" id="3.30.499.10">
    <property type="entry name" value="Aconitase, domain 3"/>
    <property type="match status" value="2"/>
</dbReference>
<evidence type="ECO:0000256" key="5">
    <source>
        <dbReference type="ARBA" id="ARBA00023004"/>
    </source>
</evidence>
<dbReference type="Proteomes" id="UP000003515">
    <property type="component" value="Unassembled WGS sequence"/>
</dbReference>
<organism evidence="12 13">
    <name type="scientific">Vibrio orientalis CIP 102891 = ATCC 33934</name>
    <dbReference type="NCBI Taxonomy" id="675816"/>
    <lineage>
        <taxon>Bacteria</taxon>
        <taxon>Pseudomonadati</taxon>
        <taxon>Pseudomonadota</taxon>
        <taxon>Gammaproteobacteria</taxon>
        <taxon>Vibrionales</taxon>
        <taxon>Vibrionaceae</taxon>
        <taxon>Vibrio</taxon>
        <taxon>Vibrio oreintalis group</taxon>
    </lineage>
</organism>
<dbReference type="EC" id="4.2.1.3" evidence="3 8"/>
<dbReference type="GO" id="GO:0003994">
    <property type="term" value="F:aconitate hydratase activity"/>
    <property type="evidence" value="ECO:0007669"/>
    <property type="project" value="UniProtKB-EC"/>
</dbReference>
<reference evidence="11 14" key="1">
    <citation type="submission" date="2009-10" db="EMBL/GenBank/DDBJ databases">
        <authorList>
            <consortium name="Los Alamos National Laboratory (LANL)"/>
            <consortium name="National Microbial Pathogen Data Resource (NMPDR)"/>
            <person name="Munk A.C."/>
            <person name="Chertkov O."/>
            <person name="Tapia R."/>
            <person name="Green L."/>
            <person name="Rogers Y."/>
            <person name="Detter J.C."/>
            <person name="Bruce D."/>
            <person name="Brettin T.S."/>
            <person name="Colwell R.R."/>
            <person name="Huq A."/>
            <person name="Grim C.J."/>
            <person name="Hasan N.A."/>
            <person name="Bartels D."/>
            <person name="Vonstein V."/>
        </authorList>
    </citation>
    <scope>NUCLEOTIDE SEQUENCE [LARGE SCALE GENOMIC DNA]</scope>
    <source>
        <strain evidence="11 14">CIP 102891</strain>
    </source>
</reference>
<proteinExistence type="inferred from homology"/>
<dbReference type="eggNOG" id="COG1048">
    <property type="taxonomic scope" value="Bacteria"/>
</dbReference>
<name>C9QHW2_VIBOR</name>
<dbReference type="FunFam" id="3.20.19.10:FF:000006">
    <property type="entry name" value="Aconitate hydratase 1"/>
    <property type="match status" value="1"/>
</dbReference>
<evidence type="ECO:0000256" key="3">
    <source>
        <dbReference type="ARBA" id="ARBA00012926"/>
    </source>
</evidence>
<keyword evidence="8" id="KW-0004">4Fe-4S</keyword>
<evidence type="ECO:0000313" key="14">
    <source>
        <dbReference type="Proteomes" id="UP000003515"/>
    </source>
</evidence>
<comment type="function">
    <text evidence="8">Catalyzes the isomerization of citrate to isocitrate via cis-aconitate.</text>
</comment>
<evidence type="ECO:0000259" key="9">
    <source>
        <dbReference type="Pfam" id="PF00330"/>
    </source>
</evidence>
<dbReference type="OrthoDB" id="9764318at2"/>
<dbReference type="Pfam" id="PF00694">
    <property type="entry name" value="Aconitase_C"/>
    <property type="match status" value="1"/>
</dbReference>
<dbReference type="GO" id="GO:0046872">
    <property type="term" value="F:metal ion binding"/>
    <property type="evidence" value="ECO:0007669"/>
    <property type="project" value="UniProtKB-KW"/>
</dbReference>
<keyword evidence="5 8" id="KW-0408">Iron</keyword>
<dbReference type="NCBIfam" id="NF009520">
    <property type="entry name" value="PRK12881.1"/>
    <property type="match status" value="1"/>
</dbReference>
<gene>
    <name evidence="11" type="ORF">VIA_002928</name>
    <name evidence="12" type="ORF">VIOR3934_03684</name>
</gene>
<evidence type="ECO:0000256" key="2">
    <source>
        <dbReference type="ARBA" id="ARBA00007185"/>
    </source>
</evidence>
<dbReference type="GO" id="GO:0019679">
    <property type="term" value="P:propionate metabolic process, methylcitrate cycle"/>
    <property type="evidence" value="ECO:0007669"/>
    <property type="project" value="InterPro"/>
</dbReference>
<feature type="domain" description="Aconitase A/isopropylmalate dehydratase small subunit swivel" evidence="10">
    <location>
        <begin position="660"/>
        <end position="791"/>
    </location>
</feature>
<reference evidence="12 13" key="3">
    <citation type="journal article" date="2012" name="Int. J. Syst. Evol. Microbiol.">
        <title>Vibrio caribbeanicus sp. nov., isolated from the marine sponge Scleritoderma cyanea.</title>
        <authorList>
            <person name="Hoffmann M."/>
            <person name="Monday S.R."/>
            <person name="Allard M.W."/>
            <person name="Strain E.A."/>
            <person name="Whittaker P."/>
            <person name="Naum M."/>
            <person name="McCarthy P.J."/>
            <person name="Lopez J.V."/>
            <person name="Fischer M."/>
            <person name="Brown E.W."/>
        </authorList>
    </citation>
    <scope>NUCLEOTIDE SEQUENCE [LARGE SCALE GENOMIC DNA]</scope>
    <source>
        <strain evidence="12">CIP 102891</strain>
        <strain evidence="13">CIP 102891 / ATCC 33934</strain>
    </source>
</reference>
<dbReference type="PATRIC" id="fig|675816.5.peg.464"/>
<dbReference type="AlphaFoldDB" id="C9QHW2"/>
<reference evidence="12" key="2">
    <citation type="submission" date="2011-08" db="EMBL/GenBank/DDBJ databases">
        <authorList>
            <person name="Hoffman M."/>
            <person name="Strain E.A."/>
            <person name="Brown E."/>
            <person name="Allard M.W."/>
        </authorList>
    </citation>
    <scope>NUCLEOTIDE SEQUENCE</scope>
    <source>
        <strain evidence="12">CIP 102891</strain>
    </source>
</reference>
<evidence type="ECO:0000256" key="8">
    <source>
        <dbReference type="RuleBase" id="RU361275"/>
    </source>
</evidence>
<protein>
    <recommendedName>
        <fullName evidence="3 8">Aconitate hydratase</fullName>
        <shortName evidence="8">Aconitase</shortName>
        <ecNumber evidence="3 8">4.2.1.3</ecNumber>
    </recommendedName>
</protein>
<comment type="similarity">
    <text evidence="2 8">Belongs to the aconitase/IPM isomerase family.</text>
</comment>
<comment type="caution">
    <text evidence="12">The sequence shown here is derived from an EMBL/GenBank/DDBJ whole genome shotgun (WGS) entry which is preliminary data.</text>
</comment>
<dbReference type="InterPro" id="IPR000573">
    <property type="entry name" value="AconitaseA/IPMdHydase_ssu_swvl"/>
</dbReference>
<dbReference type="RefSeq" id="WP_004413933.1">
    <property type="nucleotide sequence ID" value="NZ_ACZV01000005.1"/>
</dbReference>
<dbReference type="NCBIfam" id="TIGR01341">
    <property type="entry name" value="aconitase_1"/>
    <property type="match status" value="1"/>
</dbReference>
<dbReference type="PANTHER" id="PTHR11670">
    <property type="entry name" value="ACONITASE/IRON-RESPONSIVE ELEMENT FAMILY MEMBER"/>
    <property type="match status" value="1"/>
</dbReference>
<evidence type="ECO:0000256" key="4">
    <source>
        <dbReference type="ARBA" id="ARBA00022723"/>
    </source>
</evidence>
<dbReference type="NCBIfam" id="NF006757">
    <property type="entry name" value="PRK09277.1"/>
    <property type="match status" value="1"/>
</dbReference>
<sequence length="863" mass="94995">MSNNTLYRKALPGTDLDYFDAREAVNALSDGAYEKLPYTSRVLAEQLVRRCEPDKLNQSLEQLIYRKRDLDFPWYPARVVCHDILGQTALVDLAGLRDAIAEQGGDPAKVNPVVETQLIVDHSLAVEHGGYDPDAFEKNRAIEERRNEDRFHFIEWCKTAFENVSVIPAGNGIMHQINLEKMSPVVQTKQGIAYPDTCVGTDSHTPHVDALGVIAIGVGGLEAETVMLGRPSMMRLPDIVGVKLTGKRQPGITATDIVLAITEFLRNERVVSSYLEFFGEGAKDLTIGDRATISNMTPEYGATAGMFYIDEQTINYLKLTGRDEEQVALVEQYAKQTGLWADALDTAQYERVLEFDLSRVTRNMAGPSNPHRRLPTSELVERGIAGATEEEQTSQQLPDGAVIIAAITSCTNTSNPRNVVAAGLVAKKANELGLVRKPWVKSSFAPGSKVAKLYLEDSGLLPELEKLGFGIVAYACTTCNGMSGALDPEIQQEIIDRDVYTTAVLSGNRNFDGRIHPYAKQAFLASPPLVVAYALAGTMRFDIERDSLGSDQNGNPIYLNDLWPSDEEIDAVVGKHVKPEQFKQVYIQMFKLDDGERNSNPLYDWRPKSTYIRRPPYWEGALAGERNLAGMRPLAVLGDNITTDHLSPSNAILASSAAGEYLTSMDVPEEDFNSYATHRGDHLTAQRATFANPKLFNEMVLEDGEVVQGSLARIEPEGKVTRMWEAIETYMQRKQPLIIVAGADYGQGSSRDWAAKGVRLAGVEAIAAEGFERIHRTNLVGMGVLPLQFKTGTDRKTLQLDGSELYDVIGEITPGADLALVVTRANGEKVDVPVTCRLDTEDEVNVYKAGGVLQRFAQDFLAQ</sequence>
<dbReference type="InterPro" id="IPR006249">
    <property type="entry name" value="Aconitase/IRP2"/>
</dbReference>
<feature type="domain" description="Aconitase/3-isopropylmalate dehydratase large subunit alpha/beta/alpha" evidence="9">
    <location>
        <begin position="68"/>
        <end position="537"/>
    </location>
</feature>
<evidence type="ECO:0000313" key="11">
    <source>
        <dbReference type="EMBL" id="EEX92283.1"/>
    </source>
</evidence>